<organism evidence="2 3">
    <name type="scientific">Candidatus Galligastranaerophilus intestinavium</name>
    <dbReference type="NCBI Taxonomy" id="2840836"/>
    <lineage>
        <taxon>Bacteria</taxon>
        <taxon>Candidatus Galligastranaerophilus</taxon>
    </lineage>
</organism>
<feature type="transmembrane region" description="Helical" evidence="1">
    <location>
        <begin position="42"/>
        <end position="60"/>
    </location>
</feature>
<dbReference type="AlphaFoldDB" id="A0A9D1FI25"/>
<evidence type="ECO:0000313" key="3">
    <source>
        <dbReference type="Proteomes" id="UP000886865"/>
    </source>
</evidence>
<name>A0A9D1FI25_9BACT</name>
<gene>
    <name evidence="2" type="ORF">IAA86_01055</name>
</gene>
<sequence length="116" mass="13962">MTKKTKIFLNNNLLSNNAYVQDSFLKRFLGLMFQIKPKEQKILIFKNAFWIHSLFVFFRFNAIFLDSNFNVIDYKFNIPPFLILKPVFRAKYTIEFVNLCPKVKIGDKIEIDEYRH</sequence>
<dbReference type="EMBL" id="DVJQ01000010">
    <property type="protein sequence ID" value="HIS73590.1"/>
    <property type="molecule type" value="Genomic_DNA"/>
</dbReference>
<keyword evidence="1" id="KW-0472">Membrane</keyword>
<proteinExistence type="predicted"/>
<dbReference type="Gene3D" id="2.60.120.1140">
    <property type="entry name" value="Protein of unknown function DUF192"/>
    <property type="match status" value="1"/>
</dbReference>
<evidence type="ECO:0000256" key="1">
    <source>
        <dbReference type="SAM" id="Phobius"/>
    </source>
</evidence>
<protein>
    <submittedName>
        <fullName evidence="2">DUF192 domain-containing protein</fullName>
    </submittedName>
</protein>
<reference evidence="2" key="2">
    <citation type="journal article" date="2021" name="PeerJ">
        <title>Extensive microbial diversity within the chicken gut microbiome revealed by metagenomics and culture.</title>
        <authorList>
            <person name="Gilroy R."/>
            <person name="Ravi A."/>
            <person name="Getino M."/>
            <person name="Pursley I."/>
            <person name="Horton D.L."/>
            <person name="Alikhan N.F."/>
            <person name="Baker D."/>
            <person name="Gharbi K."/>
            <person name="Hall N."/>
            <person name="Watson M."/>
            <person name="Adriaenssens E.M."/>
            <person name="Foster-Nyarko E."/>
            <person name="Jarju S."/>
            <person name="Secka A."/>
            <person name="Antonio M."/>
            <person name="Oren A."/>
            <person name="Chaudhuri R.R."/>
            <person name="La Ragione R."/>
            <person name="Hildebrand F."/>
            <person name="Pallen M.J."/>
        </authorList>
    </citation>
    <scope>NUCLEOTIDE SEQUENCE</scope>
    <source>
        <strain evidence="2">CHK152-2871</strain>
    </source>
</reference>
<accession>A0A9D1FI25</accession>
<evidence type="ECO:0000313" key="2">
    <source>
        <dbReference type="EMBL" id="HIS73590.1"/>
    </source>
</evidence>
<reference evidence="2" key="1">
    <citation type="submission" date="2020-10" db="EMBL/GenBank/DDBJ databases">
        <authorList>
            <person name="Gilroy R."/>
        </authorList>
    </citation>
    <scope>NUCLEOTIDE SEQUENCE</scope>
    <source>
        <strain evidence="2">CHK152-2871</strain>
    </source>
</reference>
<dbReference type="InterPro" id="IPR038695">
    <property type="entry name" value="Saro_0823-like_sf"/>
</dbReference>
<dbReference type="Proteomes" id="UP000886865">
    <property type="component" value="Unassembled WGS sequence"/>
</dbReference>
<keyword evidence="1" id="KW-0812">Transmembrane</keyword>
<keyword evidence="1" id="KW-1133">Transmembrane helix</keyword>
<comment type="caution">
    <text evidence="2">The sequence shown here is derived from an EMBL/GenBank/DDBJ whole genome shotgun (WGS) entry which is preliminary data.</text>
</comment>